<sequence length="927" mass="100057">MPRFGVRLLSWLLLDVLLDASTVAAVKDMPYHSPSDLRVGDQDVQLKYGSTQYCKTIDRPKYDGMQKVVPKEHSDPSKGWSDHIEVDGASRKPLSQKDAKSLVKNPDKAVDRLLPSDSVLESSVKTGLKAGAFGGGSGAFGGAVATAWARGNGEEIAKQALSGGFEGAVTSGLSSAAADGIANSTGDVSGTVGTILNARLTLRSHLEAAGRPSSRRELRALGEDRLKTMVVSLKQQIGDLEVGLKTAKKTNEASLDDLHKSLEKTKGEFPAIQPVRSEDEKKLDANIAKTEALIGNVYGFTLAHAKVAEKARDELEQLAAVLGRCSCSQKQNLAFLQLEGVTHRAPFHLSEDEIAAMVQDLNTGLLSSGTQVQGDSVARQGLEDDTAVEDLVRQVEELERKVDDLEEARSAADRGFREAQARLVEKTRTSSKELFAAKMKAARAEEDAAKRARALVRQQEYASAMLEEQEARLKRVKDQIGNYAVRIRKAAALIEECSCLQKGQELKIWEPPEVTSTTTTTTVMKAKDEDKDGKADDKDDAKDEGKDDGKPEDSDEGSGSASDTNSAFATTMYNSWDADMENGKLGDADIKLYEADASSPGSVKKECLFTAGSHTRERADVNKMWCYPGAYWGVSEKESSDDPLGKGAVHDLSLLPPSDDLGQQSIVFRFRVPRAGRYTLDLFGAKRFRGGFRDAGLGCTVILELDQRVKVYPLGSLEEGDSIFFACNNAGDGVDDDDTRIRFRIQAVVQGGCKLGESARAMYGLSVSSRAILLAMETKVKKLAELNSLRDRHADQVLAENPNSVSRVSVTMDKNDVPAILIGIDASSDRSSVILPDELRDVNVIFETVARNTAGGRFDPDTSPRTVQVNDKSQDPEWSAKSQCTGGVTTELKAALAKSSELAKDSQLVGISTEILSTEVGPTPPTS</sequence>
<dbReference type="EMBL" id="LSRX01000080">
    <property type="protein sequence ID" value="OLQ10334.1"/>
    <property type="molecule type" value="Genomic_DNA"/>
</dbReference>
<dbReference type="Proteomes" id="UP000186817">
    <property type="component" value="Unassembled WGS sequence"/>
</dbReference>
<organism evidence="4 5">
    <name type="scientific">Symbiodinium microadriaticum</name>
    <name type="common">Dinoflagellate</name>
    <name type="synonym">Zooxanthella microadriatica</name>
    <dbReference type="NCBI Taxonomy" id="2951"/>
    <lineage>
        <taxon>Eukaryota</taxon>
        <taxon>Sar</taxon>
        <taxon>Alveolata</taxon>
        <taxon>Dinophyceae</taxon>
        <taxon>Suessiales</taxon>
        <taxon>Symbiodiniaceae</taxon>
        <taxon>Symbiodinium</taxon>
    </lineage>
</organism>
<proteinExistence type="predicted"/>
<feature type="region of interest" description="Disordered" evidence="2">
    <location>
        <begin position="855"/>
        <end position="884"/>
    </location>
</feature>
<evidence type="ECO:0000256" key="1">
    <source>
        <dbReference type="SAM" id="Coils"/>
    </source>
</evidence>
<feature type="coiled-coil region" evidence="1">
    <location>
        <begin position="388"/>
        <end position="415"/>
    </location>
</feature>
<evidence type="ECO:0000313" key="5">
    <source>
        <dbReference type="Proteomes" id="UP000186817"/>
    </source>
</evidence>
<dbReference type="OrthoDB" id="423865at2759"/>
<feature type="region of interest" description="Disordered" evidence="2">
    <location>
        <begin position="515"/>
        <end position="566"/>
    </location>
</feature>
<feature type="compositionally biased region" description="Basic and acidic residues" evidence="2">
    <location>
        <begin position="525"/>
        <end position="552"/>
    </location>
</feature>
<reference evidence="4 5" key="1">
    <citation type="submission" date="2016-02" db="EMBL/GenBank/DDBJ databases">
        <title>Genome analysis of coral dinoflagellate symbionts highlights evolutionary adaptations to a symbiotic lifestyle.</title>
        <authorList>
            <person name="Aranda M."/>
            <person name="Li Y."/>
            <person name="Liew Y.J."/>
            <person name="Baumgarten S."/>
            <person name="Simakov O."/>
            <person name="Wilson M."/>
            <person name="Piel J."/>
            <person name="Ashoor H."/>
            <person name="Bougouffa S."/>
            <person name="Bajic V.B."/>
            <person name="Ryu T."/>
            <person name="Ravasi T."/>
            <person name="Bayer T."/>
            <person name="Micklem G."/>
            <person name="Kim H."/>
            <person name="Bhak J."/>
            <person name="Lajeunesse T.C."/>
            <person name="Voolstra C.R."/>
        </authorList>
    </citation>
    <scope>NUCLEOTIDE SEQUENCE [LARGE SCALE GENOMIC DNA]</scope>
    <source>
        <strain evidence="4 5">CCMP2467</strain>
    </source>
</reference>
<dbReference type="AlphaFoldDB" id="A0A1Q9ESG3"/>
<keyword evidence="1" id="KW-0175">Coiled coil</keyword>
<evidence type="ECO:0000313" key="4">
    <source>
        <dbReference type="EMBL" id="OLQ10334.1"/>
    </source>
</evidence>
<keyword evidence="5" id="KW-1185">Reference proteome</keyword>
<comment type="caution">
    <text evidence="4">The sequence shown here is derived from an EMBL/GenBank/DDBJ whole genome shotgun (WGS) entry which is preliminary data.</text>
</comment>
<evidence type="ECO:0008006" key="6">
    <source>
        <dbReference type="Google" id="ProtNLM"/>
    </source>
</evidence>
<evidence type="ECO:0000256" key="2">
    <source>
        <dbReference type="SAM" id="MobiDB-lite"/>
    </source>
</evidence>
<evidence type="ECO:0000256" key="3">
    <source>
        <dbReference type="SAM" id="SignalP"/>
    </source>
</evidence>
<gene>
    <name evidence="4" type="ORF">AK812_SmicGene5922</name>
</gene>
<feature type="region of interest" description="Disordered" evidence="2">
    <location>
        <begin position="67"/>
        <end position="107"/>
    </location>
</feature>
<keyword evidence="3" id="KW-0732">Signal</keyword>
<accession>A0A1Q9ESG3</accession>
<name>A0A1Q9ESG3_SYMMI</name>
<protein>
    <recommendedName>
        <fullName evidence="6">Malectin domain-containing protein</fullName>
    </recommendedName>
</protein>
<feature type="signal peptide" evidence="3">
    <location>
        <begin position="1"/>
        <end position="24"/>
    </location>
</feature>
<feature type="chain" id="PRO_5013271673" description="Malectin domain-containing protein" evidence="3">
    <location>
        <begin position="25"/>
        <end position="927"/>
    </location>
</feature>